<keyword evidence="1" id="KW-0687">Ribonucleoprotein</keyword>
<name>D8L7T5_PARCA</name>
<dbReference type="InterPro" id="IPR036789">
    <property type="entry name" value="Ribosomal_uL6-like_a/b-dom_sf"/>
</dbReference>
<dbReference type="GO" id="GO:0006412">
    <property type="term" value="P:translation"/>
    <property type="evidence" value="ECO:0007669"/>
    <property type="project" value="InterPro"/>
</dbReference>
<organism evidence="1">
    <name type="scientific">Paramecium caudatum</name>
    <dbReference type="NCBI Taxonomy" id="5885"/>
    <lineage>
        <taxon>Eukaryota</taxon>
        <taxon>Sar</taxon>
        <taxon>Alveolata</taxon>
        <taxon>Ciliophora</taxon>
        <taxon>Intramacronucleata</taxon>
        <taxon>Oligohymenophorea</taxon>
        <taxon>Peniculida</taxon>
        <taxon>Parameciidae</taxon>
        <taxon>Paramecium</taxon>
    </lineage>
</organism>
<reference evidence="1" key="1">
    <citation type="journal article" date="2011" name="BMC Genomics">
        <title>The mitochondrial genome sequence of the ciliate Paramecium caudatum reveals a shift in nucleotide composition and codon usage within the genus Paramecium.</title>
        <authorList>
            <person name="Barth D."/>
            <person name="Berendonk T.U."/>
        </authorList>
    </citation>
    <scope>NUCLEOTIDE SEQUENCE</scope>
    <source>
        <strain evidence="1">GB-E</strain>
    </source>
</reference>
<dbReference type="SUPFAM" id="SSF56053">
    <property type="entry name" value="Ribosomal protein L6"/>
    <property type="match status" value="1"/>
</dbReference>
<dbReference type="GeneID" id="9384811"/>
<dbReference type="GO" id="GO:0005840">
    <property type="term" value="C:ribosome"/>
    <property type="evidence" value="ECO:0007669"/>
    <property type="project" value="UniProtKB-KW"/>
</dbReference>
<evidence type="ECO:0000313" key="1">
    <source>
        <dbReference type="EMBL" id="CAZ66822.1"/>
    </source>
</evidence>
<protein>
    <submittedName>
        <fullName evidence="1">Ribosomal protein L6</fullName>
    </submittedName>
</protein>
<dbReference type="RefSeq" id="YP_003734443.1">
    <property type="nucleotide sequence ID" value="NC_014262.1"/>
</dbReference>
<dbReference type="AlphaFoldDB" id="D8L7T5"/>
<dbReference type="GO" id="GO:0019843">
    <property type="term" value="F:rRNA binding"/>
    <property type="evidence" value="ECO:0007669"/>
    <property type="project" value="InterPro"/>
</dbReference>
<gene>
    <name evidence="1" type="primary">rpl6</name>
</gene>
<dbReference type="Gene3D" id="3.90.930.12">
    <property type="entry name" value="Ribosomal protein L6, alpha-beta domain"/>
    <property type="match status" value="1"/>
</dbReference>
<proteinExistence type="predicted"/>
<geneLocation type="mitochondrion" evidence="1"/>
<keyword evidence="1" id="KW-0496">Mitochondrion</keyword>
<accession>D8L7T5</accession>
<keyword evidence="1" id="KW-0689">Ribosomal protein</keyword>
<dbReference type="GO" id="GO:0003735">
    <property type="term" value="F:structural constituent of ribosome"/>
    <property type="evidence" value="ECO:0007669"/>
    <property type="project" value="InterPro"/>
</dbReference>
<sequence>MKKISLGGFGSENSYLIKKNKYIVAANLFDNFFSGNITGNKIKTQIDPLNFYVNRHTILLKEKNKKTNKKINNFFFSFFLFFFKKITFKGKGFKLKKTTEKKFKFFFGHSHPVYFFNFNLNGRRITKYKHVFFCSKYKKLKKVLISWARIKPVSWYTKRGLKFSTQILQSREGKKAQQ</sequence>
<dbReference type="EMBL" id="FN424190">
    <property type="protein sequence ID" value="CAZ66822.1"/>
    <property type="molecule type" value="Genomic_DNA"/>
</dbReference>